<dbReference type="PROSITE" id="PS50090">
    <property type="entry name" value="MYB_LIKE"/>
    <property type="match status" value="1"/>
</dbReference>
<gene>
    <name evidence="14" type="primary">ssr2</name>
    <name evidence="14" type="ORF">OC842_004016</name>
</gene>
<feature type="region of interest" description="Disordered" evidence="9">
    <location>
        <begin position="540"/>
        <end position="567"/>
    </location>
</feature>
<dbReference type="PANTHER" id="PTHR12802">
    <property type="entry name" value="SWI/SNF COMPLEX-RELATED"/>
    <property type="match status" value="1"/>
</dbReference>
<dbReference type="InterPro" id="IPR009057">
    <property type="entry name" value="Homeodomain-like_sf"/>
</dbReference>
<dbReference type="InterPro" id="IPR036388">
    <property type="entry name" value="WH-like_DNA-bd_sf"/>
</dbReference>
<dbReference type="CDD" id="cd00167">
    <property type="entry name" value="SANT"/>
    <property type="match status" value="1"/>
</dbReference>
<dbReference type="InterPro" id="IPR000433">
    <property type="entry name" value="Znf_ZZ"/>
</dbReference>
<feature type="region of interest" description="Disordered" evidence="9">
    <location>
        <begin position="33"/>
        <end position="94"/>
    </location>
</feature>
<dbReference type="PANTHER" id="PTHR12802:SF41">
    <property type="entry name" value="BRAHMA ASSOCIATED PROTEIN 155 KDA"/>
    <property type="match status" value="1"/>
</dbReference>
<dbReference type="GO" id="GO:0016514">
    <property type="term" value="C:SWI/SNF complex"/>
    <property type="evidence" value="ECO:0007669"/>
    <property type="project" value="TreeGrafter"/>
</dbReference>
<organism evidence="14 15">
    <name type="scientific">Tilletia horrida</name>
    <dbReference type="NCBI Taxonomy" id="155126"/>
    <lineage>
        <taxon>Eukaryota</taxon>
        <taxon>Fungi</taxon>
        <taxon>Dikarya</taxon>
        <taxon>Basidiomycota</taxon>
        <taxon>Ustilaginomycotina</taxon>
        <taxon>Exobasidiomycetes</taxon>
        <taxon>Tilletiales</taxon>
        <taxon>Tilletiaceae</taxon>
        <taxon>Tilletia</taxon>
    </lineage>
</organism>
<dbReference type="InterPro" id="IPR007526">
    <property type="entry name" value="SWIRM"/>
</dbReference>
<keyword evidence="2" id="KW-0863">Zinc-finger</keyword>
<name>A0AAN6GF55_9BASI</name>
<evidence type="ECO:0000256" key="3">
    <source>
        <dbReference type="ARBA" id="ARBA00022833"/>
    </source>
</evidence>
<dbReference type="Gene3D" id="1.10.10.60">
    <property type="entry name" value="Homeodomain-like"/>
    <property type="match status" value="1"/>
</dbReference>
<feature type="domain" description="SANT" evidence="12">
    <location>
        <begin position="1122"/>
        <end position="1173"/>
    </location>
</feature>
<dbReference type="Pfam" id="PF00249">
    <property type="entry name" value="Myb_DNA-binding"/>
    <property type="match status" value="1"/>
</dbReference>
<keyword evidence="6" id="KW-0804">Transcription</keyword>
<evidence type="ECO:0000256" key="4">
    <source>
        <dbReference type="ARBA" id="ARBA00023015"/>
    </source>
</evidence>
<feature type="compositionally biased region" description="Low complexity" evidence="9">
    <location>
        <begin position="557"/>
        <end position="567"/>
    </location>
</feature>
<dbReference type="Pfam" id="PF16495">
    <property type="entry name" value="SWIRM-assoc_1"/>
    <property type="match status" value="1"/>
</dbReference>
<dbReference type="InterPro" id="IPR041984">
    <property type="entry name" value="Rsc8/Ssr1/Ssr2_ZZ"/>
</dbReference>
<feature type="domain" description="Chromo" evidence="13">
    <location>
        <begin position="330"/>
        <end position="658"/>
    </location>
</feature>
<evidence type="ECO:0000259" key="13">
    <source>
        <dbReference type="PROSITE" id="PS52032"/>
    </source>
</evidence>
<dbReference type="Pfam" id="PF04433">
    <property type="entry name" value="SWIRM"/>
    <property type="match status" value="1"/>
</dbReference>
<feature type="compositionally biased region" description="Low complexity" evidence="9">
    <location>
        <begin position="252"/>
        <end position="267"/>
    </location>
</feature>
<feature type="region of interest" description="Disordered" evidence="9">
    <location>
        <begin position="1336"/>
        <end position="1356"/>
    </location>
</feature>
<dbReference type="InterPro" id="IPR017884">
    <property type="entry name" value="SANT_dom"/>
</dbReference>
<dbReference type="GO" id="GO:0045893">
    <property type="term" value="P:positive regulation of DNA-templated transcription"/>
    <property type="evidence" value="ECO:0007669"/>
    <property type="project" value="TreeGrafter"/>
</dbReference>
<comment type="caution">
    <text evidence="14">The sequence shown here is derived from an EMBL/GenBank/DDBJ whole genome shotgun (WGS) entry which is preliminary data.</text>
</comment>
<accession>A0AAN6GF55</accession>
<evidence type="ECO:0000313" key="14">
    <source>
        <dbReference type="EMBL" id="KAK0530156.1"/>
    </source>
</evidence>
<dbReference type="GO" id="GO:0006338">
    <property type="term" value="P:chromatin remodeling"/>
    <property type="evidence" value="ECO:0007669"/>
    <property type="project" value="UniProtKB-ARBA"/>
</dbReference>
<feature type="region of interest" description="Disordered" evidence="9">
    <location>
        <begin position="668"/>
        <end position="702"/>
    </location>
</feature>
<evidence type="ECO:0000259" key="11">
    <source>
        <dbReference type="PROSITE" id="PS50934"/>
    </source>
</evidence>
<evidence type="ECO:0000256" key="6">
    <source>
        <dbReference type="ARBA" id="ARBA00023163"/>
    </source>
</evidence>
<evidence type="ECO:0000259" key="10">
    <source>
        <dbReference type="PROSITE" id="PS50090"/>
    </source>
</evidence>
<dbReference type="Gene3D" id="1.10.10.10">
    <property type="entry name" value="Winged helix-like DNA-binding domain superfamily/Winged helix DNA-binding domain"/>
    <property type="match status" value="1"/>
</dbReference>
<evidence type="ECO:0000256" key="8">
    <source>
        <dbReference type="SAM" id="Coils"/>
    </source>
</evidence>
<dbReference type="Pfam" id="PF00569">
    <property type="entry name" value="ZZ"/>
    <property type="match status" value="1"/>
</dbReference>
<feature type="compositionally biased region" description="Low complexity" evidence="9">
    <location>
        <begin position="1181"/>
        <end position="1200"/>
    </location>
</feature>
<dbReference type="CDD" id="cd02336">
    <property type="entry name" value="ZZ_RSC8"/>
    <property type="match status" value="1"/>
</dbReference>
<feature type="coiled-coil region" evidence="8">
    <location>
        <begin position="1398"/>
        <end position="1428"/>
    </location>
</feature>
<protein>
    <submittedName>
        <fullName evidence="14">SWI/SNF and RSC complex subunit Ssr2</fullName>
    </submittedName>
</protein>
<dbReference type="SMART" id="SM00291">
    <property type="entry name" value="ZnF_ZZ"/>
    <property type="match status" value="1"/>
</dbReference>
<feature type="compositionally biased region" description="Basic and acidic residues" evidence="9">
    <location>
        <begin position="37"/>
        <end position="53"/>
    </location>
</feature>
<feature type="compositionally biased region" description="Low complexity" evidence="9">
    <location>
        <begin position="68"/>
        <end position="94"/>
    </location>
</feature>
<feature type="region of interest" description="Disordered" evidence="9">
    <location>
        <begin position="1483"/>
        <end position="1511"/>
    </location>
</feature>
<keyword evidence="5" id="KW-0238">DNA-binding</keyword>
<feature type="domain" description="Myb-like" evidence="10">
    <location>
        <begin position="1127"/>
        <end position="1169"/>
    </location>
</feature>
<dbReference type="PROSITE" id="PS51293">
    <property type="entry name" value="SANT"/>
    <property type="match status" value="1"/>
</dbReference>
<dbReference type="InterPro" id="IPR001005">
    <property type="entry name" value="SANT/Myb"/>
</dbReference>
<feature type="region of interest" description="Disordered" evidence="9">
    <location>
        <begin position="122"/>
        <end position="144"/>
    </location>
</feature>
<feature type="compositionally biased region" description="Basic and acidic residues" evidence="9">
    <location>
        <begin position="963"/>
        <end position="977"/>
    </location>
</feature>
<evidence type="ECO:0000256" key="9">
    <source>
        <dbReference type="SAM" id="MobiDB-lite"/>
    </source>
</evidence>
<dbReference type="FunFam" id="1.10.10.10:FF:000020">
    <property type="entry name" value="SWI/SNF complex subunit SMARCC2 isoform c"/>
    <property type="match status" value="1"/>
</dbReference>
<keyword evidence="3" id="KW-0862">Zinc</keyword>
<feature type="region of interest" description="Disordered" evidence="9">
    <location>
        <begin position="1266"/>
        <end position="1312"/>
    </location>
</feature>
<dbReference type="PROSITE" id="PS50934">
    <property type="entry name" value="SWIRM"/>
    <property type="match status" value="1"/>
</dbReference>
<feature type="region of interest" description="Disordered" evidence="9">
    <location>
        <begin position="243"/>
        <end position="286"/>
    </location>
</feature>
<keyword evidence="8" id="KW-0175">Coiled coil</keyword>
<dbReference type="Proteomes" id="UP001176521">
    <property type="component" value="Unassembled WGS sequence"/>
</dbReference>
<feature type="compositionally biased region" description="Polar residues" evidence="9">
    <location>
        <begin position="542"/>
        <end position="552"/>
    </location>
</feature>
<keyword evidence="7" id="KW-0539">Nucleus</keyword>
<dbReference type="SMART" id="SM00717">
    <property type="entry name" value="SANT"/>
    <property type="match status" value="1"/>
</dbReference>
<dbReference type="SUPFAM" id="SSF46689">
    <property type="entry name" value="Homeodomain-like"/>
    <property type="match status" value="2"/>
</dbReference>
<feature type="compositionally biased region" description="Low complexity" evidence="9">
    <location>
        <begin position="783"/>
        <end position="801"/>
    </location>
</feature>
<dbReference type="EMBL" id="JAPDMQ010000222">
    <property type="protein sequence ID" value="KAK0530156.1"/>
    <property type="molecule type" value="Genomic_DNA"/>
</dbReference>
<keyword evidence="4" id="KW-0805">Transcription regulation</keyword>
<proteinExistence type="predicted"/>
<keyword evidence="15" id="KW-1185">Reference proteome</keyword>
<dbReference type="InterPro" id="IPR049898">
    <property type="entry name" value="MARR_BRCT_CHROMO"/>
</dbReference>
<evidence type="ECO:0000256" key="5">
    <source>
        <dbReference type="ARBA" id="ARBA00023125"/>
    </source>
</evidence>
<evidence type="ECO:0000256" key="1">
    <source>
        <dbReference type="ARBA" id="ARBA00022723"/>
    </source>
</evidence>
<feature type="domain" description="SWIRM" evidence="11">
    <location>
        <begin position="836"/>
        <end position="933"/>
    </location>
</feature>
<dbReference type="GO" id="GO:0042393">
    <property type="term" value="F:histone binding"/>
    <property type="evidence" value="ECO:0007669"/>
    <property type="project" value="TreeGrafter"/>
</dbReference>
<reference evidence="14" key="1">
    <citation type="journal article" date="2023" name="PhytoFront">
        <title>Draft Genome Resources of Seven Strains of Tilletia horrida, Causal Agent of Kernel Smut of Rice.</title>
        <authorList>
            <person name="Khanal S."/>
            <person name="Antony Babu S."/>
            <person name="Zhou X.G."/>
        </authorList>
    </citation>
    <scope>NUCLEOTIDE SEQUENCE</scope>
    <source>
        <strain evidence="14">TX3</strain>
    </source>
</reference>
<dbReference type="GO" id="GO:0008270">
    <property type="term" value="F:zinc ion binding"/>
    <property type="evidence" value="ECO:0007669"/>
    <property type="project" value="UniProtKB-KW"/>
</dbReference>
<dbReference type="GO" id="GO:0003677">
    <property type="term" value="F:DNA binding"/>
    <property type="evidence" value="ECO:0007669"/>
    <property type="project" value="UniProtKB-KW"/>
</dbReference>
<sequence>MNTQSSARLGRPLLVLPTRTFASSSRARIAASACQRSAEEAREQQQLEEKDSSSAEDFDAVSADSDRTSASSLWASSSSTSRGENASRASSSLSRTAFVRSAEGKLPDIHAALSLARAVAFPRRDEQESTSSSSTSAAPADGGERKLESVLRDFSFAKSLEQRFYLGFGSFTFATPEALSAALRAQNTSVSPRKYFVAPRPEHQQAQLAQDPLVSGRSRSMTGLVDISGLVGLPREQIRRVLQSDGRKRGSALEGSSSSGSKQAQEGVKASDEADEGEVEHGAVGGEWVEYKLERRSSATATAAHTMAAAQDASSAASASAAAAAAASGSRASFEVTGQPDSFYWDHASTKARFTALVQPLLKAFDRTDIPTSDGTLHAGGLAGLARDILAFQHVHLGAQAAVDKPVRIPAHLFVSPTQIWNAEAGSASSSSASAPVAQLSTPFATSDPIYTILLTALSFLADREQSGWNMADPEKTELYTQLIARIRADLVTTGHLQRIRVAVKPDAGISAAEKEGLRALAKKLDLEWTEDVSAASHVLVPSTSSDVETTPPSTPAPDGGDQAAAAASTPPLYFRTLARLGTRALIHVWYRPDSYDTWLPAADFEAPEPEPERKAQYVLSLRWLHDSARFNEIMNEEDYEAEDAASASSASAAGADVEMADATEAKIATSSKKRALPSEITDDEPAGAGAGAGGEGEEANTGTAAKRIKLFVTARPLGAVAVDVSKSGQAPGKKYEENPIAGGILGNVPGVAGASNGGSGGASASGTSTPRVRIAGTASANDSGDVSMADAAGASSSQDANAGDAAADAASILASQRARAAAIAKRYLAQQTQEVIIPSYSTWFNMSTISPIEKRSLPEFFNGRNRSKTPTVYKEYRDFMVNTYRLNPTEYLTFTACRRNLAGDVCAIMRVHAFLEQWGLINYQIDPETRPATLGPPFTGHFRVLIDTPRGLQPLHPGSSSKTDRLRQATKEHHIEPSGAADGKAAASSALELRKDIYQSGLKGFKAIDGTEASSLTEAARQALAAQAAGAPGSGAEDGPSFSCDTCGSDCTRVRYHALTVADFALCPPCYLEGRFPSTMYSGDFVRLEERAFKHGATSSSASGALAGGVDGSALADGGEADGEGWTDAETLRLLEGMELFGDDWNKVSNHVGTRSWQQCITRFLQMPIEDPYLDEGLGSSSGNAGKSGSAVANGKAAAGAGGTKQSELGMLQYARDPKLGIPFSQADNPVMSVVAFLASAVSPAVAAAAAQSALGELTDGLKKRVEGKAATSASTEGGTEKEKEKEKGASKDDAMDVDKDKEASKDDAAAKEAADLAAGKIEVEVSAEAKAELARKSKEKQKTGSAAADGDAVPRSAVERAAAVALGAAAVKAHILASVEERECQRLVGQVIDAQLRKMEIKMKQFEELETLLEAERRSIEAGRRQLYLDRLAVQRQLGMVTELLRRAQTNPGEIRLADVQAASSAAVGLPSQGSVVREAVLPQQQGQGQGQGQAGPAVPQSGVIGQLS</sequence>
<evidence type="ECO:0000259" key="12">
    <source>
        <dbReference type="PROSITE" id="PS51293"/>
    </source>
</evidence>
<evidence type="ECO:0000256" key="7">
    <source>
        <dbReference type="ARBA" id="ARBA00023242"/>
    </source>
</evidence>
<dbReference type="FunFam" id="1.10.10.60:FF:000014">
    <property type="entry name" value="SWI/SNF complex subunit SMARCC2 isoform C"/>
    <property type="match status" value="1"/>
</dbReference>
<dbReference type="SUPFAM" id="SSF57850">
    <property type="entry name" value="RING/U-box"/>
    <property type="match status" value="1"/>
</dbReference>
<evidence type="ECO:0000256" key="2">
    <source>
        <dbReference type="ARBA" id="ARBA00022771"/>
    </source>
</evidence>
<feature type="compositionally biased region" description="Basic and acidic residues" evidence="9">
    <location>
        <begin position="1280"/>
        <end position="1312"/>
    </location>
</feature>
<feature type="region of interest" description="Disordered" evidence="9">
    <location>
        <begin position="779"/>
        <end position="801"/>
    </location>
</feature>
<evidence type="ECO:0000313" key="15">
    <source>
        <dbReference type="Proteomes" id="UP001176521"/>
    </source>
</evidence>
<feature type="region of interest" description="Disordered" evidence="9">
    <location>
        <begin position="1181"/>
        <end position="1204"/>
    </location>
</feature>
<keyword evidence="1" id="KW-0479">Metal-binding</keyword>
<dbReference type="InterPro" id="IPR032451">
    <property type="entry name" value="SMARCC_C"/>
</dbReference>
<feature type="region of interest" description="Disordered" evidence="9">
    <location>
        <begin position="950"/>
        <end position="984"/>
    </location>
</feature>
<dbReference type="PROSITE" id="PS52032">
    <property type="entry name" value="MARR_BRCT_CHROMO"/>
    <property type="match status" value="1"/>
</dbReference>